<dbReference type="Gene3D" id="3.90.1570.50">
    <property type="match status" value="1"/>
</dbReference>
<proteinExistence type="inferred from homology"/>
<feature type="domain" description="Helicase ATP-binding" evidence="11">
    <location>
        <begin position="251"/>
        <end position="416"/>
    </location>
</feature>
<dbReference type="InterPro" id="IPR007409">
    <property type="entry name" value="Restrct_endonuc_type1_HsdR_N"/>
</dbReference>
<evidence type="ECO:0000256" key="7">
    <source>
        <dbReference type="ARBA" id="ARBA00022801"/>
    </source>
</evidence>
<keyword evidence="4 10" id="KW-0547">Nucleotide-binding</keyword>
<dbReference type="PROSITE" id="PS51192">
    <property type="entry name" value="HELICASE_ATP_BIND_1"/>
    <property type="match status" value="1"/>
</dbReference>
<protein>
    <recommendedName>
        <fullName evidence="10">Type I restriction enzyme endonuclease subunit</fullName>
        <shortName evidence="10">R protein</shortName>
        <ecNumber evidence="10">3.1.21.3</ecNumber>
    </recommendedName>
</protein>
<dbReference type="InterPro" id="IPR004473">
    <property type="entry name" value="Restrct_endonuc_typeI_HsdR"/>
</dbReference>
<dbReference type="EC" id="3.1.21.3" evidence="10"/>
<dbReference type="InterPro" id="IPR027417">
    <property type="entry name" value="P-loop_NTPase"/>
</dbReference>
<evidence type="ECO:0000256" key="4">
    <source>
        <dbReference type="ARBA" id="ARBA00022741"/>
    </source>
</evidence>
<dbReference type="SUPFAM" id="SSF52540">
    <property type="entry name" value="P-loop containing nucleoside triphosphate hydrolases"/>
    <property type="match status" value="2"/>
</dbReference>
<dbReference type="CDD" id="cd18800">
    <property type="entry name" value="SF2_C_EcoR124I-like"/>
    <property type="match status" value="1"/>
</dbReference>
<evidence type="ECO:0000313" key="13">
    <source>
        <dbReference type="Proteomes" id="UP000221384"/>
    </source>
</evidence>
<keyword evidence="3" id="KW-0540">Nuclease</keyword>
<evidence type="ECO:0000256" key="6">
    <source>
        <dbReference type="ARBA" id="ARBA00022759"/>
    </source>
</evidence>
<evidence type="ECO:0000256" key="10">
    <source>
        <dbReference type="RuleBase" id="RU364115"/>
    </source>
</evidence>
<evidence type="ECO:0000256" key="2">
    <source>
        <dbReference type="ARBA" id="ARBA00008598"/>
    </source>
</evidence>
<dbReference type="EMBL" id="NWVW01000005">
    <property type="protein sequence ID" value="PHO10215.1"/>
    <property type="molecule type" value="Genomic_DNA"/>
</dbReference>
<dbReference type="Pfam" id="PF22679">
    <property type="entry name" value="T1R_D3-like"/>
    <property type="match status" value="1"/>
</dbReference>
<sequence length="969" mass="113936">MSTQSEAILEENLIKQLESLKYERVVIDDEEKLEQNLKRQLEKHNKTTFSNNEFKKILNYLQSGSVFEKAKKLRDKYVLNKDDGTNFYMRFLDSEHWCQNLFQVTNQISVNGTYKNRYDVTILINGFPLVQIELKRRGLELKEAFNQINRYQKHSYGANSALFQYIQIFVISNGVNTKYYANNKKQTFKQTFFWADSENNNIKNIEEFTSSFLEKCHISKMICKYIVLAQVDKILMVLRPYQFYAVEAIIEQVTTSTRNGYIWHTTGSGKTLTSFKTAQVLVKLPKVDKVVFVVDRKDLDFQTTKEFNSFSDGSVDGTDNTSTLVEQFSDDTKLIVTTIQKLNTAIKKRKYIEQMSRQKDKHIVFIFDECHRSQFGETHLNINNFFTNNQMIGFTGTPIFKENAMGNKLGKRTTADLFDKRLHRYVITDAINDENVLKFSVEYIGKYKEKENSETNIDIEVEDIDTQELLQSDDRVEKIVDYIIANHGRKTHNKDFTAMMTVSSVDMLTKYYEIFKKKQHNLKIATIFSYADNEEDKNADGLYESDGAHIDEEHINKHSREKLDEYIKDYNKMFGTKYSTKDSKTFYNYYNELSKRVKKGEVDILLVVNMFLTGFDSKRLNTLYVDKNLKYHGLIQAFSRTNRILDEVKSQGNIVCFRNIKKACDDAIALFSRSDAKDIILMEPYEQYVKKFNEAYERLIKIAPTVSSVDTLISEDDKLEFIKAFRELMRIKNILEGFSDFKWSDLSMSEQMFNNYLSKYLDMRPRRGEQGEKVSILEDIDFELELIHKDEINVAYILKLLARYKDSSEEEQKKQKENISNILTNNPQLRSKKELIEKFINENLYAINEDDIDEEFDKFWEEQKDKAYKELCNDENLDCKKVRRVVDKYIYEQRVPLKDEIASTLKVKPKLLERKKVIPRVLDKIVSFVEKFYDDIGTQTTINNDNYSNSVEELNVAQPKPEYNSQVFY</sequence>
<keyword evidence="6" id="KW-0255">Endonuclease</keyword>
<dbReference type="PANTHER" id="PTHR30195:SF16">
    <property type="entry name" value="TYPE I RESTRICTION ENZYME ENDONUCLEASE SUBUNIT"/>
    <property type="match status" value="1"/>
</dbReference>
<comment type="similarity">
    <text evidence="2 10">Belongs to the HsdR family.</text>
</comment>
<name>A0ABX4LQH6_9BACT</name>
<accession>A0ABX4LQH6</accession>
<dbReference type="Pfam" id="PF12008">
    <property type="entry name" value="EcoR124_C"/>
    <property type="match status" value="1"/>
</dbReference>
<dbReference type="NCBIfam" id="TIGR00348">
    <property type="entry name" value="hsdR"/>
    <property type="match status" value="1"/>
</dbReference>
<dbReference type="SMART" id="SM00487">
    <property type="entry name" value="DEXDc"/>
    <property type="match status" value="1"/>
</dbReference>
<dbReference type="RefSeq" id="WP_099334207.1">
    <property type="nucleotide sequence ID" value="NZ_CP042812.1"/>
</dbReference>
<dbReference type="InterPro" id="IPR040980">
    <property type="entry name" value="SWI2_SNF2"/>
</dbReference>
<evidence type="ECO:0000256" key="9">
    <source>
        <dbReference type="ARBA" id="ARBA00023125"/>
    </source>
</evidence>
<evidence type="ECO:0000256" key="1">
    <source>
        <dbReference type="ARBA" id="ARBA00000851"/>
    </source>
</evidence>
<reference evidence="12 13" key="1">
    <citation type="submission" date="2017-09" db="EMBL/GenBank/DDBJ databases">
        <authorList>
            <person name="Perez-Cataluna A."/>
            <person name="Figueras M.J."/>
            <person name="Salas-Masso N."/>
        </authorList>
    </citation>
    <scope>NUCLEOTIDE SEQUENCE [LARGE SCALE GENOMIC DNA]</scope>
    <source>
        <strain evidence="12 13">F138-33</strain>
    </source>
</reference>
<comment type="subunit">
    <text evidence="10">The type I restriction/modification system is composed of three polypeptides R, M and S.</text>
</comment>
<evidence type="ECO:0000259" key="11">
    <source>
        <dbReference type="PROSITE" id="PS51192"/>
    </source>
</evidence>
<comment type="function">
    <text evidence="10">Subunit R is required for both nuclease and ATPase activities, but not for modification.</text>
</comment>
<keyword evidence="5 10" id="KW-0680">Restriction system</keyword>
<dbReference type="Gene3D" id="3.40.50.300">
    <property type="entry name" value="P-loop containing nucleotide triphosphate hydrolases"/>
    <property type="match status" value="2"/>
</dbReference>
<evidence type="ECO:0000313" key="12">
    <source>
        <dbReference type="EMBL" id="PHO10215.1"/>
    </source>
</evidence>
<dbReference type="InterPro" id="IPR022625">
    <property type="entry name" value="TypeI_RM_Rsu_C"/>
</dbReference>
<dbReference type="InterPro" id="IPR055180">
    <property type="entry name" value="HsdR_RecA-like_helicase_dom_2"/>
</dbReference>
<gene>
    <name evidence="12" type="ORF">CPG37_05960</name>
</gene>
<comment type="caution">
    <text evidence="12">The sequence shown here is derived from an EMBL/GenBank/DDBJ whole genome shotgun (WGS) entry which is preliminary data.</text>
</comment>
<dbReference type="CDD" id="cd22332">
    <property type="entry name" value="HsdR_N"/>
    <property type="match status" value="1"/>
</dbReference>
<keyword evidence="13" id="KW-1185">Reference proteome</keyword>
<evidence type="ECO:0000256" key="8">
    <source>
        <dbReference type="ARBA" id="ARBA00022840"/>
    </source>
</evidence>
<dbReference type="Proteomes" id="UP000221384">
    <property type="component" value="Unassembled WGS sequence"/>
</dbReference>
<dbReference type="Pfam" id="PF18766">
    <property type="entry name" value="SWI2_SNF2"/>
    <property type="match status" value="1"/>
</dbReference>
<evidence type="ECO:0000256" key="3">
    <source>
        <dbReference type="ARBA" id="ARBA00022722"/>
    </source>
</evidence>
<dbReference type="InterPro" id="IPR051268">
    <property type="entry name" value="Type-I_R_enzyme_R_subunit"/>
</dbReference>
<evidence type="ECO:0000256" key="5">
    <source>
        <dbReference type="ARBA" id="ARBA00022747"/>
    </source>
</evidence>
<comment type="catalytic activity">
    <reaction evidence="1 10">
        <text>Endonucleolytic cleavage of DNA to give random double-stranded fragments with terminal 5'-phosphates, ATP is simultaneously hydrolyzed.</text>
        <dbReference type="EC" id="3.1.21.3"/>
    </reaction>
</comment>
<dbReference type="InterPro" id="IPR014001">
    <property type="entry name" value="Helicase_ATP-bd"/>
</dbReference>
<dbReference type="Pfam" id="PF04313">
    <property type="entry name" value="HSDR_N"/>
    <property type="match status" value="1"/>
</dbReference>
<keyword evidence="7 10" id="KW-0378">Hydrolase</keyword>
<organism evidence="12 13">
    <name type="scientific">Malaciobacter canalis</name>
    <dbReference type="NCBI Taxonomy" id="1912871"/>
    <lineage>
        <taxon>Bacteria</taxon>
        <taxon>Pseudomonadati</taxon>
        <taxon>Campylobacterota</taxon>
        <taxon>Epsilonproteobacteria</taxon>
        <taxon>Campylobacterales</taxon>
        <taxon>Arcobacteraceae</taxon>
        <taxon>Malaciobacter</taxon>
    </lineage>
</organism>
<keyword evidence="9 10" id="KW-0238">DNA-binding</keyword>
<dbReference type="PANTHER" id="PTHR30195">
    <property type="entry name" value="TYPE I SITE-SPECIFIC DEOXYRIBONUCLEASE PROTEIN SUBUNIT M AND R"/>
    <property type="match status" value="1"/>
</dbReference>
<keyword evidence="8 10" id="KW-0067">ATP-binding</keyword>